<proteinExistence type="predicted"/>
<keyword evidence="2" id="KW-1185">Reference proteome</keyword>
<dbReference type="AlphaFoldDB" id="A0A927M789"/>
<evidence type="ECO:0000313" key="1">
    <source>
        <dbReference type="EMBL" id="MBE1488322.1"/>
    </source>
</evidence>
<dbReference type="EMBL" id="JADBEB010000001">
    <property type="protein sequence ID" value="MBE1488322.1"/>
    <property type="molecule type" value="Genomic_DNA"/>
</dbReference>
<protein>
    <submittedName>
        <fullName evidence="1">Uncharacterized protein</fullName>
    </submittedName>
</protein>
<name>A0A927M789_9ACTN</name>
<evidence type="ECO:0000313" key="2">
    <source>
        <dbReference type="Proteomes" id="UP000649753"/>
    </source>
</evidence>
<organism evidence="1 2">
    <name type="scientific">Plantactinospora soyae</name>
    <dbReference type="NCBI Taxonomy" id="1544732"/>
    <lineage>
        <taxon>Bacteria</taxon>
        <taxon>Bacillati</taxon>
        <taxon>Actinomycetota</taxon>
        <taxon>Actinomycetes</taxon>
        <taxon>Micromonosporales</taxon>
        <taxon>Micromonosporaceae</taxon>
        <taxon>Plantactinospora</taxon>
    </lineage>
</organism>
<gene>
    <name evidence="1" type="ORF">H4W31_003960</name>
</gene>
<sequence length="117" mass="12446">MVEVERDEPSVAVDVGVAPVQVCMDDPVRAVDRSEPLDLAGQSLAELAEFGEVRRGPARAGIGCQAGQRPFDEDVFVEVVAVVALAHLDGRCDGVLPIHELGEVLGVEERVGHAHIE</sequence>
<dbReference type="Proteomes" id="UP000649753">
    <property type="component" value="Unassembled WGS sequence"/>
</dbReference>
<reference evidence="1" key="1">
    <citation type="submission" date="2020-10" db="EMBL/GenBank/DDBJ databases">
        <title>Sequencing the genomes of 1000 actinobacteria strains.</title>
        <authorList>
            <person name="Klenk H.-P."/>
        </authorList>
    </citation>
    <scope>NUCLEOTIDE SEQUENCE</scope>
    <source>
        <strain evidence="1">DSM 46832</strain>
    </source>
</reference>
<dbReference type="RefSeq" id="WP_264084074.1">
    <property type="nucleotide sequence ID" value="NZ_JADBEB010000001.1"/>
</dbReference>
<accession>A0A927M789</accession>
<comment type="caution">
    <text evidence="1">The sequence shown here is derived from an EMBL/GenBank/DDBJ whole genome shotgun (WGS) entry which is preliminary data.</text>
</comment>